<keyword evidence="1" id="KW-0812">Transmembrane</keyword>
<proteinExistence type="predicted"/>
<accession>A0A6A3SBC9</accession>
<evidence type="ECO:0000313" key="2">
    <source>
        <dbReference type="EMBL" id="KAE9113052.1"/>
    </source>
</evidence>
<organism evidence="2 3">
    <name type="scientific">Phytophthora fragariae</name>
    <dbReference type="NCBI Taxonomy" id="53985"/>
    <lineage>
        <taxon>Eukaryota</taxon>
        <taxon>Sar</taxon>
        <taxon>Stramenopiles</taxon>
        <taxon>Oomycota</taxon>
        <taxon>Peronosporomycetes</taxon>
        <taxon>Peronosporales</taxon>
        <taxon>Peronosporaceae</taxon>
        <taxon>Phytophthora</taxon>
    </lineage>
</organism>
<dbReference type="Proteomes" id="UP000441208">
    <property type="component" value="Unassembled WGS sequence"/>
</dbReference>
<evidence type="ECO:0008006" key="4">
    <source>
        <dbReference type="Google" id="ProtNLM"/>
    </source>
</evidence>
<dbReference type="Gene3D" id="3.50.50.60">
    <property type="entry name" value="FAD/NAD(P)-binding domain"/>
    <property type="match status" value="1"/>
</dbReference>
<keyword evidence="1" id="KW-1133">Transmembrane helix</keyword>
<gene>
    <name evidence="2" type="ORF">PF007_g10872</name>
</gene>
<feature type="non-terminal residue" evidence="2">
    <location>
        <position position="1"/>
    </location>
</feature>
<sequence>SVFALRTVLSLLAVLLLLTGLSLLTALLPLTTGLSLLETVLSLLTGFSLPTRPSVLRRLSLLTGHLLLTLLSQQLWLFSTGKMLRKCSADMVIVGAGVAGCSAFYHLARLNARNPSFKPLLVDALPPMSLTSANGSFSYRNWFPSEAETPSSGGTLG</sequence>
<dbReference type="SUPFAM" id="SSF51905">
    <property type="entry name" value="FAD/NAD(P)-binding domain"/>
    <property type="match status" value="1"/>
</dbReference>
<protein>
    <recommendedName>
        <fullName evidence="4">FAD dependent oxidoreductase domain-containing protein</fullName>
    </recommendedName>
</protein>
<evidence type="ECO:0000256" key="1">
    <source>
        <dbReference type="SAM" id="Phobius"/>
    </source>
</evidence>
<keyword evidence="1" id="KW-0472">Membrane</keyword>
<dbReference type="EMBL" id="QXFZ01000528">
    <property type="protein sequence ID" value="KAE9113052.1"/>
    <property type="molecule type" value="Genomic_DNA"/>
</dbReference>
<reference evidence="2 3" key="1">
    <citation type="submission" date="2018-08" db="EMBL/GenBank/DDBJ databases">
        <title>Genomic investigation of the strawberry pathogen Phytophthora fragariae indicates pathogenicity is determined by transcriptional variation in three key races.</title>
        <authorList>
            <person name="Adams T.M."/>
            <person name="Armitage A.D."/>
            <person name="Sobczyk M.K."/>
            <person name="Bates H.J."/>
            <person name="Dunwell J.M."/>
            <person name="Nellist C.F."/>
            <person name="Harrison R.J."/>
        </authorList>
    </citation>
    <scope>NUCLEOTIDE SEQUENCE [LARGE SCALE GENOMIC DNA]</scope>
    <source>
        <strain evidence="2 3">NOV-71</strain>
    </source>
</reference>
<feature type="transmembrane region" description="Helical" evidence="1">
    <location>
        <begin position="91"/>
        <end position="108"/>
    </location>
</feature>
<dbReference type="InterPro" id="IPR036188">
    <property type="entry name" value="FAD/NAD-bd_sf"/>
</dbReference>
<comment type="caution">
    <text evidence="2">The sequence shown here is derived from an EMBL/GenBank/DDBJ whole genome shotgun (WGS) entry which is preliminary data.</text>
</comment>
<evidence type="ECO:0000313" key="3">
    <source>
        <dbReference type="Proteomes" id="UP000441208"/>
    </source>
</evidence>
<name>A0A6A3SBC9_9STRA</name>
<dbReference type="AlphaFoldDB" id="A0A6A3SBC9"/>